<organism evidence="2 3">
    <name type="scientific">Mycena pura</name>
    <dbReference type="NCBI Taxonomy" id="153505"/>
    <lineage>
        <taxon>Eukaryota</taxon>
        <taxon>Fungi</taxon>
        <taxon>Dikarya</taxon>
        <taxon>Basidiomycota</taxon>
        <taxon>Agaricomycotina</taxon>
        <taxon>Agaricomycetes</taxon>
        <taxon>Agaricomycetidae</taxon>
        <taxon>Agaricales</taxon>
        <taxon>Marasmiineae</taxon>
        <taxon>Mycenaceae</taxon>
        <taxon>Mycena</taxon>
    </lineage>
</organism>
<evidence type="ECO:0000313" key="3">
    <source>
        <dbReference type="Proteomes" id="UP001219525"/>
    </source>
</evidence>
<evidence type="ECO:0000256" key="1">
    <source>
        <dbReference type="SAM" id="MobiDB-lite"/>
    </source>
</evidence>
<protein>
    <submittedName>
        <fullName evidence="2">Uncharacterized protein</fullName>
    </submittedName>
</protein>
<evidence type="ECO:0000313" key="2">
    <source>
        <dbReference type="EMBL" id="KAJ7199826.1"/>
    </source>
</evidence>
<comment type="caution">
    <text evidence="2">The sequence shown here is derived from an EMBL/GenBank/DDBJ whole genome shotgun (WGS) entry which is preliminary data.</text>
</comment>
<feature type="compositionally biased region" description="Low complexity" evidence="1">
    <location>
        <begin position="371"/>
        <end position="389"/>
    </location>
</feature>
<name>A0AAD6V4V7_9AGAR</name>
<feature type="region of interest" description="Disordered" evidence="1">
    <location>
        <begin position="33"/>
        <end position="73"/>
    </location>
</feature>
<feature type="compositionally biased region" description="Acidic residues" evidence="1">
    <location>
        <begin position="353"/>
        <end position="369"/>
    </location>
</feature>
<dbReference type="EMBL" id="JARJCW010000066">
    <property type="protein sequence ID" value="KAJ7199826.1"/>
    <property type="molecule type" value="Genomic_DNA"/>
</dbReference>
<dbReference type="AlphaFoldDB" id="A0AAD6V4V7"/>
<dbReference type="InterPro" id="IPR046521">
    <property type="entry name" value="DUF6698"/>
</dbReference>
<reference evidence="2" key="1">
    <citation type="submission" date="2023-03" db="EMBL/GenBank/DDBJ databases">
        <title>Massive genome expansion in bonnet fungi (Mycena s.s.) driven by repeated elements and novel gene families across ecological guilds.</title>
        <authorList>
            <consortium name="Lawrence Berkeley National Laboratory"/>
            <person name="Harder C.B."/>
            <person name="Miyauchi S."/>
            <person name="Viragh M."/>
            <person name="Kuo A."/>
            <person name="Thoen E."/>
            <person name="Andreopoulos B."/>
            <person name="Lu D."/>
            <person name="Skrede I."/>
            <person name="Drula E."/>
            <person name="Henrissat B."/>
            <person name="Morin E."/>
            <person name="Kohler A."/>
            <person name="Barry K."/>
            <person name="LaButti K."/>
            <person name="Morin E."/>
            <person name="Salamov A."/>
            <person name="Lipzen A."/>
            <person name="Mereny Z."/>
            <person name="Hegedus B."/>
            <person name="Baldrian P."/>
            <person name="Stursova M."/>
            <person name="Weitz H."/>
            <person name="Taylor A."/>
            <person name="Grigoriev I.V."/>
            <person name="Nagy L.G."/>
            <person name="Martin F."/>
            <person name="Kauserud H."/>
        </authorList>
    </citation>
    <scope>NUCLEOTIDE SEQUENCE</scope>
    <source>
        <strain evidence="2">9144</strain>
    </source>
</reference>
<feature type="compositionally biased region" description="Gly residues" evidence="1">
    <location>
        <begin position="390"/>
        <end position="400"/>
    </location>
</feature>
<keyword evidence="3" id="KW-1185">Reference proteome</keyword>
<dbReference type="Proteomes" id="UP001219525">
    <property type="component" value="Unassembled WGS sequence"/>
</dbReference>
<accession>A0AAD6V4V7</accession>
<gene>
    <name evidence="2" type="ORF">GGX14DRAFT_401115</name>
</gene>
<sequence>MGRAELVELARDLQKTVTEGEVELTNTRKRLRLAEITNAPGRGRPRKRARQRIDSDDEEEEGRGGCEGPTGEKRLRQAGNKFVICEGLWLSDDVAEVLKTNKDETYNEASRFTRARQHVPTSMLTDLSIPQIETGMTAQRSNTSSRLRNDCDAVFNKHLGERGPIDLHNDLQRKKCLDLIGGQIKSDDTVVYHHFNAPILHSDLSNTFNKDTFLRNMLVIHVAAAILFGPGKARALATGASERSTAQCLADILSIMHTTPGLIAGAAVLTLWTLSIDHELKKKGCQSSLNYKNLHKEYLNYLLVGVNKRKKPVLEIFKVWDAELFPDTETSLASALTGDGVGEGDLEKALAELDDAESVPLVDDGEGEGEGTVNGNDGDANEGNSADAGAGEGAGEGDAGAGSDAGWD</sequence>
<feature type="region of interest" description="Disordered" evidence="1">
    <location>
        <begin position="353"/>
        <end position="408"/>
    </location>
</feature>
<proteinExistence type="predicted"/>
<dbReference type="Pfam" id="PF20414">
    <property type="entry name" value="DUF6698"/>
    <property type="match status" value="1"/>
</dbReference>